<dbReference type="EMBL" id="CP092875">
    <property type="protein sequence ID" value="UYV75846.1"/>
    <property type="molecule type" value="Genomic_DNA"/>
</dbReference>
<dbReference type="PROSITE" id="PS00143">
    <property type="entry name" value="INSULINASE"/>
    <property type="match status" value="1"/>
</dbReference>
<dbReference type="Proteomes" id="UP001235939">
    <property type="component" value="Chromosome 13"/>
</dbReference>
<evidence type="ECO:0000256" key="4">
    <source>
        <dbReference type="ARBA" id="ARBA00022801"/>
    </source>
</evidence>
<accession>A0ABY6L3X9</accession>
<evidence type="ECO:0000256" key="3">
    <source>
        <dbReference type="ARBA" id="ARBA00022723"/>
    </source>
</evidence>
<evidence type="ECO:0000256" key="1">
    <source>
        <dbReference type="ARBA" id="ARBA00007261"/>
    </source>
</evidence>
<evidence type="ECO:0000256" key="2">
    <source>
        <dbReference type="ARBA" id="ARBA00022670"/>
    </source>
</evidence>
<evidence type="ECO:0000259" key="7">
    <source>
        <dbReference type="Pfam" id="PF00675"/>
    </source>
</evidence>
<dbReference type="PANTHER" id="PTHR43690:SF18">
    <property type="entry name" value="INSULIN-DEGRADING ENZYME-RELATED"/>
    <property type="match status" value="1"/>
</dbReference>
<name>A0ABY6L3X9_9ARAC</name>
<dbReference type="SUPFAM" id="SSF63411">
    <property type="entry name" value="LuxS/MPP-like metallohydrolase"/>
    <property type="match status" value="1"/>
</dbReference>
<dbReference type="InterPro" id="IPR050626">
    <property type="entry name" value="Peptidase_M16"/>
</dbReference>
<keyword evidence="9" id="KW-1185">Reference proteome</keyword>
<comment type="similarity">
    <text evidence="1">Belongs to the peptidase M16 family.</text>
</comment>
<evidence type="ECO:0000313" key="8">
    <source>
        <dbReference type="EMBL" id="UYV75846.1"/>
    </source>
</evidence>
<dbReference type="InterPro" id="IPR001431">
    <property type="entry name" value="Pept_M16_Zn_BS"/>
</dbReference>
<sequence length="87" mass="9918">MLLILYPWIRSPYRVLSTRPAEPRFFNERSYRGLELANGLKVILISDPTTDKSAAAMDVNVGYMCDPEEIPGLAHFCEHMLFLGTEK</sequence>
<organism evidence="8 9">
    <name type="scientific">Cordylochernes scorpioides</name>
    <dbReference type="NCBI Taxonomy" id="51811"/>
    <lineage>
        <taxon>Eukaryota</taxon>
        <taxon>Metazoa</taxon>
        <taxon>Ecdysozoa</taxon>
        <taxon>Arthropoda</taxon>
        <taxon>Chelicerata</taxon>
        <taxon>Arachnida</taxon>
        <taxon>Pseudoscorpiones</taxon>
        <taxon>Cheliferoidea</taxon>
        <taxon>Chernetidae</taxon>
        <taxon>Cordylochernes</taxon>
    </lineage>
</organism>
<proteinExistence type="inferred from homology"/>
<feature type="non-terminal residue" evidence="8">
    <location>
        <position position="87"/>
    </location>
</feature>
<dbReference type="Pfam" id="PF00675">
    <property type="entry name" value="Peptidase_M16"/>
    <property type="match status" value="1"/>
</dbReference>
<keyword evidence="6" id="KW-0482">Metalloprotease</keyword>
<keyword evidence="5" id="KW-0862">Zinc</keyword>
<evidence type="ECO:0000313" key="9">
    <source>
        <dbReference type="Proteomes" id="UP001235939"/>
    </source>
</evidence>
<keyword evidence="4" id="KW-0378">Hydrolase</keyword>
<feature type="domain" description="Peptidase M16 N-terminal" evidence="7">
    <location>
        <begin position="41"/>
        <end position="87"/>
    </location>
</feature>
<keyword evidence="3" id="KW-0479">Metal-binding</keyword>
<evidence type="ECO:0000256" key="5">
    <source>
        <dbReference type="ARBA" id="ARBA00022833"/>
    </source>
</evidence>
<dbReference type="Gene3D" id="3.30.830.10">
    <property type="entry name" value="Metalloenzyme, LuxS/M16 peptidase-like"/>
    <property type="match status" value="1"/>
</dbReference>
<reference evidence="8 9" key="1">
    <citation type="submission" date="2022-01" db="EMBL/GenBank/DDBJ databases">
        <title>A chromosomal length assembly of Cordylochernes scorpioides.</title>
        <authorList>
            <person name="Zeh D."/>
            <person name="Zeh J."/>
        </authorList>
    </citation>
    <scope>NUCLEOTIDE SEQUENCE [LARGE SCALE GENOMIC DNA]</scope>
    <source>
        <strain evidence="8">IN4F17</strain>
        <tissue evidence="8">Whole Body</tissue>
    </source>
</reference>
<dbReference type="PANTHER" id="PTHR43690">
    <property type="entry name" value="NARDILYSIN"/>
    <property type="match status" value="1"/>
</dbReference>
<evidence type="ECO:0000256" key="6">
    <source>
        <dbReference type="ARBA" id="ARBA00023049"/>
    </source>
</evidence>
<dbReference type="InterPro" id="IPR011249">
    <property type="entry name" value="Metalloenz_LuxS/M16"/>
</dbReference>
<protein>
    <submittedName>
        <fullName evidence="8">IDE</fullName>
    </submittedName>
</protein>
<dbReference type="InterPro" id="IPR011765">
    <property type="entry name" value="Pept_M16_N"/>
</dbReference>
<keyword evidence="2" id="KW-0645">Protease</keyword>
<gene>
    <name evidence="8" type="ORF">LAZ67_13001550</name>
</gene>